<protein>
    <recommendedName>
        <fullName evidence="2">PF03932 family protein CutC</fullName>
    </recommendedName>
</protein>
<keyword evidence="2" id="KW-0963">Cytoplasm</keyword>
<dbReference type="RefSeq" id="WP_136600082.1">
    <property type="nucleotide sequence ID" value="NZ_STGV01000007.1"/>
</dbReference>
<evidence type="ECO:0000313" key="4">
    <source>
        <dbReference type="Proteomes" id="UP000308828"/>
    </source>
</evidence>
<dbReference type="InterPro" id="IPR036822">
    <property type="entry name" value="CutC-like_dom_sf"/>
</dbReference>
<dbReference type="SUPFAM" id="SSF110395">
    <property type="entry name" value="CutC-like"/>
    <property type="match status" value="1"/>
</dbReference>
<name>A0A4S8NV28_9HYPH</name>
<dbReference type="InterPro" id="IPR005627">
    <property type="entry name" value="CutC-like"/>
</dbReference>
<dbReference type="EMBL" id="STGV01000007">
    <property type="protein sequence ID" value="THV20621.1"/>
    <property type="molecule type" value="Genomic_DNA"/>
</dbReference>
<dbReference type="OrthoDB" id="9815677at2"/>
<gene>
    <name evidence="2" type="primary">cutC</name>
    <name evidence="3" type="ORF">FAA97_18665</name>
</gene>
<dbReference type="PANTHER" id="PTHR12598:SF0">
    <property type="entry name" value="COPPER HOMEOSTASIS PROTEIN CUTC HOMOLOG"/>
    <property type="match status" value="1"/>
</dbReference>
<dbReference type="AlphaFoldDB" id="A0A4S8NV28"/>
<reference evidence="3 4" key="1">
    <citation type="submission" date="2019-04" db="EMBL/GenBank/DDBJ databases">
        <title>Genome sequence of strain shin9-1.</title>
        <authorList>
            <person name="Gao J."/>
            <person name="Sun J."/>
        </authorList>
    </citation>
    <scope>NUCLEOTIDE SEQUENCE [LARGE SCALE GENOMIC DNA]</scope>
    <source>
        <strain evidence="4">shin9-1</strain>
    </source>
</reference>
<dbReference type="Proteomes" id="UP000308828">
    <property type="component" value="Unassembled WGS sequence"/>
</dbReference>
<evidence type="ECO:0000256" key="1">
    <source>
        <dbReference type="ARBA" id="ARBA00007768"/>
    </source>
</evidence>
<organism evidence="3 4">
    <name type="scientific">Peteryoungia ipomoeae</name>
    <dbReference type="NCBI Taxonomy" id="1210932"/>
    <lineage>
        <taxon>Bacteria</taxon>
        <taxon>Pseudomonadati</taxon>
        <taxon>Pseudomonadota</taxon>
        <taxon>Alphaproteobacteria</taxon>
        <taxon>Hyphomicrobiales</taxon>
        <taxon>Rhizobiaceae</taxon>
        <taxon>Peteryoungia</taxon>
    </lineage>
</organism>
<evidence type="ECO:0000313" key="3">
    <source>
        <dbReference type="EMBL" id="THV20621.1"/>
    </source>
</evidence>
<comment type="subcellular location">
    <subcellularLocation>
        <location evidence="2">Cytoplasm</location>
    </subcellularLocation>
</comment>
<dbReference type="Pfam" id="PF03932">
    <property type="entry name" value="CutC"/>
    <property type="match status" value="1"/>
</dbReference>
<proteinExistence type="inferred from homology"/>
<accession>A0A4S8NV28</accession>
<dbReference type="HAMAP" id="MF_00795">
    <property type="entry name" value="CutC"/>
    <property type="match status" value="1"/>
</dbReference>
<comment type="similarity">
    <text evidence="1 2">Belongs to the CutC family.</text>
</comment>
<comment type="caution">
    <text evidence="3">The sequence shown here is derived from an EMBL/GenBank/DDBJ whole genome shotgun (WGS) entry which is preliminary data.</text>
</comment>
<sequence length="242" mass="25163">MKPLLEVCVDDAEGLRQAVLGGADRIELCSSLESGGLTPSRGLMELAIRGPIPVHALIRPRVGNFRYGTEETAVMLADIRSAREAGLAGVVIGASRTDGSLDGDLLRALLSAADGMDVTLHRAFDVAPDLAVALDHAISLGFRRILTSGGARHAESGREMLRKLAAQGAGRVSIMPGGGIRPENAADFLSLPGIHELHASCSAPVAVDAGLVAFGFEAPSRRQTDGDTVRRLKQVMVAASGA</sequence>
<dbReference type="GO" id="GO:0005507">
    <property type="term" value="F:copper ion binding"/>
    <property type="evidence" value="ECO:0007669"/>
    <property type="project" value="TreeGrafter"/>
</dbReference>
<dbReference type="Gene3D" id="3.20.20.380">
    <property type="entry name" value="Copper homeostasis (CutC) domain"/>
    <property type="match status" value="1"/>
</dbReference>
<comment type="caution">
    <text evidence="2">Once thought to be involved in copper homeostasis, experiments in E.coli have shown this is not the case.</text>
</comment>
<dbReference type="GO" id="GO:0005737">
    <property type="term" value="C:cytoplasm"/>
    <property type="evidence" value="ECO:0007669"/>
    <property type="project" value="UniProtKB-SubCell"/>
</dbReference>
<keyword evidence="4" id="KW-1185">Reference proteome</keyword>
<evidence type="ECO:0000256" key="2">
    <source>
        <dbReference type="HAMAP-Rule" id="MF_00795"/>
    </source>
</evidence>
<dbReference type="PANTHER" id="PTHR12598">
    <property type="entry name" value="COPPER HOMEOSTASIS PROTEIN CUTC"/>
    <property type="match status" value="1"/>
</dbReference>